<dbReference type="InterPro" id="IPR038488">
    <property type="entry name" value="Integrase_DNA-bd_sf"/>
</dbReference>
<comment type="caution">
    <text evidence="8">The sequence shown here is derived from an EMBL/GenBank/DDBJ whole genome shotgun (WGS) entry which is preliminary data.</text>
</comment>
<keyword evidence="3" id="KW-0238">DNA-binding</keyword>
<dbReference type="Gene3D" id="1.10.443.10">
    <property type="entry name" value="Intergrase catalytic core"/>
    <property type="match status" value="1"/>
</dbReference>
<sequence>MPKRAKELTATAVERLKADGEKNRRVMVGPSDCAGLHLRLEGGTKSWALRIKVGDKRRDIGLGPYNGKVGMTDEEAGRADGLSLAEARTKARELRRMARETGAVVSPTAAVREAVRAEAQAAFIDAAKAKTFKECADLCVADKRGEWKSAKHELQWMATLKTYAFPKLGPLPVGTIDRGLVLDVLRPIWNTKNETASRLRGRIETILNWAKVNGYRDGDNPAAWKGNLEHSLSKRQKLTRGHHAALPHAKIGTFMAELTQREGVAAKALHFAILCASRSQEVRLAKFDEFDLEAQLWVIPAERMKAGKEHHVPLSEAAVAIVAAQKAVKIKGNDYVFPAPRGGKLSDMSLTAVLKRMDYADLTQHGFRSTFRDWAGETTAFPREVIEHALAHQIADKAEAAYQRGTLFPKRVKLMEEWAKRCSSADAVGGNVVSLKGAA</sequence>
<dbReference type="Gene3D" id="3.30.160.390">
    <property type="entry name" value="Integrase, DNA-binding domain"/>
    <property type="match status" value="1"/>
</dbReference>
<evidence type="ECO:0000256" key="3">
    <source>
        <dbReference type="ARBA" id="ARBA00023125"/>
    </source>
</evidence>
<evidence type="ECO:0000256" key="4">
    <source>
        <dbReference type="ARBA" id="ARBA00023172"/>
    </source>
</evidence>
<feature type="domain" description="Tyr recombinase" evidence="5">
    <location>
        <begin position="264"/>
        <end position="393"/>
    </location>
</feature>
<dbReference type="InterPro" id="IPR011010">
    <property type="entry name" value="DNA_brk_join_enz"/>
</dbReference>
<dbReference type="EMBL" id="JALHAT010000003">
    <property type="protein sequence ID" value="MCJ1959890.1"/>
    <property type="molecule type" value="Genomic_DNA"/>
</dbReference>
<dbReference type="InterPro" id="IPR050808">
    <property type="entry name" value="Phage_Integrase"/>
</dbReference>
<evidence type="ECO:0000259" key="5">
    <source>
        <dbReference type="Pfam" id="PF00589"/>
    </source>
</evidence>
<protein>
    <submittedName>
        <fullName evidence="8">Tyrosine-type recombinase/integrase</fullName>
    </submittedName>
</protein>
<evidence type="ECO:0000256" key="1">
    <source>
        <dbReference type="ARBA" id="ARBA00008857"/>
    </source>
</evidence>
<dbReference type="SUPFAM" id="SSF56349">
    <property type="entry name" value="DNA breaking-rejoining enzymes"/>
    <property type="match status" value="1"/>
</dbReference>
<dbReference type="Proteomes" id="UP001162802">
    <property type="component" value="Unassembled WGS sequence"/>
</dbReference>
<dbReference type="Pfam" id="PF13356">
    <property type="entry name" value="Arm-DNA-bind_3"/>
    <property type="match status" value="1"/>
</dbReference>
<evidence type="ECO:0000256" key="2">
    <source>
        <dbReference type="ARBA" id="ARBA00022908"/>
    </source>
</evidence>
<evidence type="ECO:0000259" key="7">
    <source>
        <dbReference type="Pfam" id="PF22022"/>
    </source>
</evidence>
<reference evidence="8" key="1">
    <citation type="submission" date="2022-03" db="EMBL/GenBank/DDBJ databases">
        <title>Identification of a novel bacterium isolated from mangrove sediments.</title>
        <authorList>
            <person name="Pan X."/>
        </authorList>
    </citation>
    <scope>NUCLEOTIDE SEQUENCE</scope>
    <source>
        <strain evidence="8">B2637</strain>
    </source>
</reference>
<feature type="domain" description="Phage integrase central" evidence="7">
    <location>
        <begin position="132"/>
        <end position="227"/>
    </location>
</feature>
<dbReference type="Gene3D" id="1.10.150.130">
    <property type="match status" value="1"/>
</dbReference>
<comment type="similarity">
    <text evidence="1">Belongs to the 'phage' integrase family.</text>
</comment>
<dbReference type="PANTHER" id="PTHR30629:SF2">
    <property type="entry name" value="PROPHAGE INTEGRASE INTS-RELATED"/>
    <property type="match status" value="1"/>
</dbReference>
<evidence type="ECO:0000313" key="9">
    <source>
        <dbReference type="Proteomes" id="UP001162802"/>
    </source>
</evidence>
<dbReference type="Pfam" id="PF22022">
    <property type="entry name" value="Phage_int_M"/>
    <property type="match status" value="1"/>
</dbReference>
<dbReference type="RefSeq" id="WP_243797385.1">
    <property type="nucleotide sequence ID" value="NZ_JALHAT010000003.1"/>
</dbReference>
<dbReference type="InterPro" id="IPR053876">
    <property type="entry name" value="Phage_int_M"/>
</dbReference>
<keyword evidence="4" id="KW-0233">DNA recombination</keyword>
<feature type="domain" description="Integrase DNA-binding" evidence="6">
    <location>
        <begin position="8"/>
        <end position="100"/>
    </location>
</feature>
<gene>
    <name evidence="8" type="ORF">MTR65_04265</name>
</gene>
<evidence type="ECO:0000259" key="6">
    <source>
        <dbReference type="Pfam" id="PF13356"/>
    </source>
</evidence>
<organism evidence="8 9">
    <name type="scientific">Novosphingobium mangrovi</name>
    <name type="common">ex Hu et al. 2023</name>
    <dbReference type="NCBI Taxonomy" id="2930094"/>
    <lineage>
        <taxon>Bacteria</taxon>
        <taxon>Pseudomonadati</taxon>
        <taxon>Pseudomonadota</taxon>
        <taxon>Alphaproteobacteria</taxon>
        <taxon>Sphingomonadales</taxon>
        <taxon>Sphingomonadaceae</taxon>
        <taxon>Novosphingobium</taxon>
    </lineage>
</organism>
<proteinExistence type="inferred from homology"/>
<accession>A0ABT0A9L9</accession>
<dbReference type="InterPro" id="IPR025166">
    <property type="entry name" value="Integrase_DNA_bind_dom"/>
</dbReference>
<dbReference type="CDD" id="cd00801">
    <property type="entry name" value="INT_P4_C"/>
    <property type="match status" value="1"/>
</dbReference>
<dbReference type="InterPro" id="IPR013762">
    <property type="entry name" value="Integrase-like_cat_sf"/>
</dbReference>
<keyword evidence="9" id="KW-1185">Reference proteome</keyword>
<name>A0ABT0A9L9_9SPHN</name>
<dbReference type="InterPro" id="IPR002104">
    <property type="entry name" value="Integrase_catalytic"/>
</dbReference>
<keyword evidence="2" id="KW-0229">DNA integration</keyword>
<dbReference type="Pfam" id="PF00589">
    <property type="entry name" value="Phage_integrase"/>
    <property type="match status" value="1"/>
</dbReference>
<evidence type="ECO:0000313" key="8">
    <source>
        <dbReference type="EMBL" id="MCJ1959890.1"/>
    </source>
</evidence>
<dbReference type="InterPro" id="IPR010998">
    <property type="entry name" value="Integrase_recombinase_N"/>
</dbReference>
<dbReference type="PANTHER" id="PTHR30629">
    <property type="entry name" value="PROPHAGE INTEGRASE"/>
    <property type="match status" value="1"/>
</dbReference>